<reference evidence="4" key="1">
    <citation type="submission" date="2016-10" db="EMBL/GenBank/DDBJ databases">
        <authorList>
            <person name="Varghese N."/>
            <person name="Submissions S."/>
        </authorList>
    </citation>
    <scope>NUCLEOTIDE SEQUENCE [LARGE SCALE GENOMIC DNA]</scope>
    <source>
        <strain evidence="4">DSM 16858</strain>
    </source>
</reference>
<evidence type="ECO:0000313" key="3">
    <source>
        <dbReference type="EMBL" id="SES75996.1"/>
    </source>
</evidence>
<dbReference type="Proteomes" id="UP000199181">
    <property type="component" value="Unassembled WGS sequence"/>
</dbReference>
<feature type="signal peptide" evidence="2">
    <location>
        <begin position="1"/>
        <end position="19"/>
    </location>
</feature>
<dbReference type="PROSITE" id="PS51257">
    <property type="entry name" value="PROKAR_LIPOPROTEIN"/>
    <property type="match status" value="1"/>
</dbReference>
<sequence length="76" mass="7060">MNVKALATLVGALSLGSLATGCASSKAAGNPGAESAAKGAEASCKGAESTCKGTKAAETPAKGAEGQCGEGTCGNK</sequence>
<dbReference type="RefSeq" id="WP_093515090.1">
    <property type="nucleotide sequence ID" value="NZ_FOIJ01000001.1"/>
</dbReference>
<feature type="chain" id="PRO_5011434949" description="Periplasmic protein" evidence="2">
    <location>
        <begin position="20"/>
        <end position="76"/>
    </location>
</feature>
<feature type="compositionally biased region" description="Gly residues" evidence="1">
    <location>
        <begin position="66"/>
        <end position="76"/>
    </location>
</feature>
<dbReference type="AlphaFoldDB" id="A0A1H9Z3L6"/>
<evidence type="ECO:0008006" key="5">
    <source>
        <dbReference type="Google" id="ProtNLM"/>
    </source>
</evidence>
<gene>
    <name evidence="3" type="ORF">SAMN05443639_101156</name>
</gene>
<evidence type="ECO:0000256" key="1">
    <source>
        <dbReference type="SAM" id="MobiDB-lite"/>
    </source>
</evidence>
<proteinExistence type="predicted"/>
<dbReference type="EMBL" id="FOIJ01000001">
    <property type="protein sequence ID" value="SES75996.1"/>
    <property type="molecule type" value="Genomic_DNA"/>
</dbReference>
<name>A0A1H9Z3L6_9BACT</name>
<evidence type="ECO:0000313" key="4">
    <source>
        <dbReference type="Proteomes" id="UP000199181"/>
    </source>
</evidence>
<feature type="region of interest" description="Disordered" evidence="1">
    <location>
        <begin position="55"/>
        <end position="76"/>
    </location>
</feature>
<organism evidence="3 4">
    <name type="scientific">Stigmatella erecta</name>
    <dbReference type="NCBI Taxonomy" id="83460"/>
    <lineage>
        <taxon>Bacteria</taxon>
        <taxon>Pseudomonadati</taxon>
        <taxon>Myxococcota</taxon>
        <taxon>Myxococcia</taxon>
        <taxon>Myxococcales</taxon>
        <taxon>Cystobacterineae</taxon>
        <taxon>Archangiaceae</taxon>
        <taxon>Stigmatella</taxon>
    </lineage>
</organism>
<keyword evidence="2" id="KW-0732">Signal</keyword>
<accession>A0A1H9Z3L6</accession>
<evidence type="ECO:0000256" key="2">
    <source>
        <dbReference type="SAM" id="SignalP"/>
    </source>
</evidence>
<keyword evidence="4" id="KW-1185">Reference proteome</keyword>
<protein>
    <recommendedName>
        <fullName evidence="5">Periplasmic protein</fullName>
    </recommendedName>
</protein>